<evidence type="ECO:0000313" key="5">
    <source>
        <dbReference type="EMBL" id="UNK46294.1"/>
    </source>
</evidence>
<dbReference type="SMART" id="SM00895">
    <property type="entry name" value="FCD"/>
    <property type="match status" value="1"/>
</dbReference>
<evidence type="ECO:0000256" key="2">
    <source>
        <dbReference type="ARBA" id="ARBA00023125"/>
    </source>
</evidence>
<dbReference type="Pfam" id="PF07729">
    <property type="entry name" value="FCD"/>
    <property type="match status" value="1"/>
</dbReference>
<name>A0ABY3WF23_9MICC</name>
<dbReference type="InterPro" id="IPR000524">
    <property type="entry name" value="Tscrpt_reg_HTH_GntR"/>
</dbReference>
<dbReference type="PANTHER" id="PTHR43537:SF44">
    <property type="entry name" value="GNTR FAMILY REGULATORY PROTEIN"/>
    <property type="match status" value="1"/>
</dbReference>
<dbReference type="PANTHER" id="PTHR43537">
    <property type="entry name" value="TRANSCRIPTIONAL REGULATOR, GNTR FAMILY"/>
    <property type="match status" value="1"/>
</dbReference>
<dbReference type="PROSITE" id="PS50949">
    <property type="entry name" value="HTH_GNTR"/>
    <property type="match status" value="1"/>
</dbReference>
<dbReference type="CDD" id="cd07377">
    <property type="entry name" value="WHTH_GntR"/>
    <property type="match status" value="1"/>
</dbReference>
<protein>
    <submittedName>
        <fullName evidence="5">FCD domain-containing protein</fullName>
    </submittedName>
</protein>
<dbReference type="RefSeq" id="WP_241914342.1">
    <property type="nucleotide sequence ID" value="NZ_CP093326.1"/>
</dbReference>
<feature type="domain" description="HTH gntR-type" evidence="4">
    <location>
        <begin position="3"/>
        <end position="71"/>
    </location>
</feature>
<dbReference type="InterPro" id="IPR036388">
    <property type="entry name" value="WH-like_DNA-bd_sf"/>
</dbReference>
<dbReference type="EMBL" id="CP093326">
    <property type="protein sequence ID" value="UNK46294.1"/>
    <property type="molecule type" value="Genomic_DNA"/>
</dbReference>
<organism evidence="5 6">
    <name type="scientific">Arthrobacter sulfonylureivorans</name>
    <dbReference type="NCBI Taxonomy" id="2486855"/>
    <lineage>
        <taxon>Bacteria</taxon>
        <taxon>Bacillati</taxon>
        <taxon>Actinomycetota</taxon>
        <taxon>Actinomycetes</taxon>
        <taxon>Micrococcales</taxon>
        <taxon>Micrococcaceae</taxon>
        <taxon>Arthrobacter</taxon>
    </lineage>
</organism>
<dbReference type="SMART" id="SM00345">
    <property type="entry name" value="HTH_GNTR"/>
    <property type="match status" value="1"/>
</dbReference>
<dbReference type="Gene3D" id="1.20.120.530">
    <property type="entry name" value="GntR ligand-binding domain-like"/>
    <property type="match status" value="1"/>
</dbReference>
<keyword evidence="2" id="KW-0238">DNA-binding</keyword>
<evidence type="ECO:0000313" key="6">
    <source>
        <dbReference type="Proteomes" id="UP000829069"/>
    </source>
</evidence>
<dbReference type="InterPro" id="IPR011711">
    <property type="entry name" value="GntR_C"/>
</dbReference>
<dbReference type="InterPro" id="IPR008920">
    <property type="entry name" value="TF_FadR/GntR_C"/>
</dbReference>
<dbReference type="InterPro" id="IPR036390">
    <property type="entry name" value="WH_DNA-bd_sf"/>
</dbReference>
<evidence type="ECO:0000259" key="4">
    <source>
        <dbReference type="PROSITE" id="PS50949"/>
    </source>
</evidence>
<dbReference type="SUPFAM" id="SSF48008">
    <property type="entry name" value="GntR ligand-binding domain-like"/>
    <property type="match status" value="1"/>
</dbReference>
<accession>A0ABY3WF23</accession>
<sequence length="231" mass="24621">MKPNLTAALVDELRRRIVDGEIAPGDKLPSENTLIAEHGVSRTVVREAITRLQAEGLVHTRRGSGSYALTPPVEPDVSRTARPVRTLQDRRALVEFRTGVESEAAALAAVRRSDQQVASLRAANEDFSRAGANPAAALAHDFEFHRTVAEASGNPFLQDAIAALGPAMIAMPRYRLEASAAEGETSRLAEVAAEHAAVLAAVESGDAMAAAAAMRTHLVNSLHRLERESGH</sequence>
<keyword evidence="1" id="KW-0805">Transcription regulation</keyword>
<evidence type="ECO:0000256" key="1">
    <source>
        <dbReference type="ARBA" id="ARBA00023015"/>
    </source>
</evidence>
<gene>
    <name evidence="5" type="ORF">MNQ99_02700</name>
</gene>
<keyword evidence="3" id="KW-0804">Transcription</keyword>
<evidence type="ECO:0000256" key="3">
    <source>
        <dbReference type="ARBA" id="ARBA00023163"/>
    </source>
</evidence>
<dbReference type="Gene3D" id="1.10.10.10">
    <property type="entry name" value="Winged helix-like DNA-binding domain superfamily/Winged helix DNA-binding domain"/>
    <property type="match status" value="1"/>
</dbReference>
<dbReference type="SUPFAM" id="SSF46785">
    <property type="entry name" value="Winged helix' DNA-binding domain"/>
    <property type="match status" value="1"/>
</dbReference>
<reference evidence="5 6" key="1">
    <citation type="submission" date="2022-03" db="EMBL/GenBank/DDBJ databases">
        <title>Isotopic signatures of nitrous oxide derived from detoxification processes.</title>
        <authorList>
            <person name="Behrendt U."/>
            <person name="Buchen C."/>
            <person name="Well R."/>
            <person name="Ulrich A."/>
            <person name="Rohe L."/>
            <person name="Kolb S."/>
            <person name="Schloter M."/>
            <person name="Horn M.A."/>
            <person name="Augustin J."/>
        </authorList>
    </citation>
    <scope>NUCLEOTIDE SEQUENCE [LARGE SCALE GENOMIC DNA]</scope>
    <source>
        <strain evidence="5 6">S4-C24</strain>
    </source>
</reference>
<dbReference type="Proteomes" id="UP000829069">
    <property type="component" value="Chromosome"/>
</dbReference>
<proteinExistence type="predicted"/>
<dbReference type="Pfam" id="PF00392">
    <property type="entry name" value="GntR"/>
    <property type="match status" value="1"/>
</dbReference>
<keyword evidence="6" id="KW-1185">Reference proteome</keyword>
<dbReference type="PRINTS" id="PR00035">
    <property type="entry name" value="HTHGNTR"/>
</dbReference>